<protein>
    <recommendedName>
        <fullName evidence="3">ER-bound oxygenase mpaB/mpaB'/Rubber oxygenase catalytic domain-containing protein</fullName>
    </recommendedName>
</protein>
<dbReference type="EMBL" id="NAJN01001556">
    <property type="protein sequence ID" value="TKA62480.1"/>
    <property type="molecule type" value="Genomic_DNA"/>
</dbReference>
<dbReference type="PANTHER" id="PTHR37539">
    <property type="entry name" value="SECRETED PROTEIN-RELATED"/>
    <property type="match status" value="1"/>
</dbReference>
<sequence length="568" mass="64155">MWQRQQQQQQQPHAPALSARACRCWGYTFELTDEHLTEEQCYPLKHSYDVLAEECLDRLNEISPPPRSALPRNNGKYAEKEQVPGDKGAQKAPRRDLYALLRDHADTDEKLGQLWREVNTVPDWVDWDQIERGQDVFYRYGGAALTGLAYQSLLGGMGAARVVETLARTGGFSTKVARHRLFETTQHILQCTKSLESLKPGGDGFASSIRVRLLHAAVRQRIMKLAKQKPEYYSVEKWGIPINDLDSIATIGTFSATLIWLSFPRQGIFLREQEIIDYIALWRYIGYIVGCPTDQFETPSKAKAVMETLLLHEIDPTETSKILANNIIKSLEDQPPGFASADFLIASARWLNGNELCDRLGLARPGIYYWALMTGQCLFFMAVCYGYRSIPYLDRRKITTLKRIFYQIIVESKYGLAGTETMFEYKYVPEFSTITEMGESTEAKLRNPGIERRNLKTLLSDIEPMAEINIGVLGAAGVGKTTFVEKAFGLQTSMSSSAIKKTIPINGKPYMVRLLEIPFDDIGVEEDARISWPDVVNDEEMSPLDGALALYDVMNKDSLADIPKMLRA</sequence>
<dbReference type="InterPro" id="IPR037473">
    <property type="entry name" value="Lcp-like"/>
</dbReference>
<feature type="transmembrane region" description="Helical" evidence="2">
    <location>
        <begin position="367"/>
        <end position="387"/>
    </location>
</feature>
<evidence type="ECO:0000259" key="3">
    <source>
        <dbReference type="Pfam" id="PF09995"/>
    </source>
</evidence>
<dbReference type="GO" id="GO:0016491">
    <property type="term" value="F:oxidoreductase activity"/>
    <property type="evidence" value="ECO:0007669"/>
    <property type="project" value="InterPro"/>
</dbReference>
<dbReference type="AlphaFoldDB" id="A0A4U0WHN5"/>
<evidence type="ECO:0000313" key="5">
    <source>
        <dbReference type="Proteomes" id="UP000308768"/>
    </source>
</evidence>
<dbReference type="Pfam" id="PF09995">
    <property type="entry name" value="MPAB_Lcp_cat"/>
    <property type="match status" value="1"/>
</dbReference>
<keyword evidence="2" id="KW-1133">Transmembrane helix</keyword>
<evidence type="ECO:0000256" key="2">
    <source>
        <dbReference type="SAM" id="Phobius"/>
    </source>
</evidence>
<dbReference type="InterPro" id="IPR027417">
    <property type="entry name" value="P-loop_NTPase"/>
</dbReference>
<keyword evidence="2" id="KW-0812">Transmembrane</keyword>
<keyword evidence="5" id="KW-1185">Reference proteome</keyword>
<proteinExistence type="predicted"/>
<feature type="domain" description="ER-bound oxygenase mpaB/mpaB'/Rubber oxygenase catalytic" evidence="3">
    <location>
        <begin position="139"/>
        <end position="364"/>
    </location>
</feature>
<gene>
    <name evidence="4" type="ORF">B0A49_10538</name>
</gene>
<dbReference type="STRING" id="331657.A0A4U0WHN5"/>
<dbReference type="Proteomes" id="UP000308768">
    <property type="component" value="Unassembled WGS sequence"/>
</dbReference>
<dbReference type="InterPro" id="IPR018713">
    <property type="entry name" value="MPAB/Lcp_cat_dom"/>
</dbReference>
<dbReference type="SUPFAM" id="SSF52540">
    <property type="entry name" value="P-loop containing nucleoside triphosphate hydrolases"/>
    <property type="match status" value="1"/>
</dbReference>
<dbReference type="OrthoDB" id="6361347at2759"/>
<evidence type="ECO:0000256" key="1">
    <source>
        <dbReference type="SAM" id="MobiDB-lite"/>
    </source>
</evidence>
<dbReference type="Gene3D" id="3.40.50.300">
    <property type="entry name" value="P-loop containing nucleotide triphosphate hydrolases"/>
    <property type="match status" value="1"/>
</dbReference>
<dbReference type="CDD" id="cd00882">
    <property type="entry name" value="Ras_like_GTPase"/>
    <property type="match status" value="1"/>
</dbReference>
<name>A0A4U0WHN5_9PEZI</name>
<accession>A0A4U0WHN5</accession>
<organism evidence="4 5">
    <name type="scientific">Cryomyces minteri</name>
    <dbReference type="NCBI Taxonomy" id="331657"/>
    <lineage>
        <taxon>Eukaryota</taxon>
        <taxon>Fungi</taxon>
        <taxon>Dikarya</taxon>
        <taxon>Ascomycota</taxon>
        <taxon>Pezizomycotina</taxon>
        <taxon>Dothideomycetes</taxon>
        <taxon>Dothideomycetes incertae sedis</taxon>
        <taxon>Cryomyces</taxon>
    </lineage>
</organism>
<feature type="region of interest" description="Disordered" evidence="1">
    <location>
        <begin position="62"/>
        <end position="91"/>
    </location>
</feature>
<evidence type="ECO:0000313" key="4">
    <source>
        <dbReference type="EMBL" id="TKA62480.1"/>
    </source>
</evidence>
<dbReference type="PANTHER" id="PTHR37539:SF1">
    <property type="entry name" value="ER-BOUND OXYGENASE MPAB_MPAB'_RUBBER OXYGENASE CATALYTIC DOMAIN-CONTAINING PROTEIN"/>
    <property type="match status" value="1"/>
</dbReference>
<reference evidence="4 5" key="1">
    <citation type="submission" date="2017-03" db="EMBL/GenBank/DDBJ databases">
        <title>Genomes of endolithic fungi from Antarctica.</title>
        <authorList>
            <person name="Coleine C."/>
            <person name="Masonjones S."/>
            <person name="Stajich J.E."/>
        </authorList>
    </citation>
    <scope>NUCLEOTIDE SEQUENCE [LARGE SCALE GENOMIC DNA]</scope>
    <source>
        <strain evidence="4 5">CCFEE 5187</strain>
    </source>
</reference>
<comment type="caution">
    <text evidence="4">The sequence shown here is derived from an EMBL/GenBank/DDBJ whole genome shotgun (WGS) entry which is preliminary data.</text>
</comment>
<keyword evidence="2" id="KW-0472">Membrane</keyword>